<name>A0A327KNW9_9BRAD</name>
<proteinExistence type="predicted"/>
<gene>
    <name evidence="2" type="ORF">CH341_25310</name>
</gene>
<reference evidence="2 3" key="1">
    <citation type="submission" date="2017-07" db="EMBL/GenBank/DDBJ databases">
        <title>Draft Genome Sequences of Select Purple Nonsulfur Bacteria.</title>
        <authorList>
            <person name="Lasarre B."/>
            <person name="Mckinlay J.B."/>
        </authorList>
    </citation>
    <scope>NUCLEOTIDE SEQUENCE [LARGE SCALE GENOMIC DNA]</scope>
    <source>
        <strain evidence="2 3">DSM 5909</strain>
    </source>
</reference>
<evidence type="ECO:0000256" key="1">
    <source>
        <dbReference type="SAM" id="MobiDB-lite"/>
    </source>
</evidence>
<feature type="compositionally biased region" description="Basic and acidic residues" evidence="1">
    <location>
        <begin position="94"/>
        <end position="105"/>
    </location>
</feature>
<accession>A0A327KNW9</accession>
<dbReference type="Proteomes" id="UP000249130">
    <property type="component" value="Unassembled WGS sequence"/>
</dbReference>
<dbReference type="OrthoDB" id="8240981at2"/>
<dbReference type="EMBL" id="NPEX01000272">
    <property type="protein sequence ID" value="RAI39694.1"/>
    <property type="molecule type" value="Genomic_DNA"/>
</dbReference>
<sequence length="112" mass="11529">MIVPAVLGAWPALVITPAAAQDVRGIEACGQESKLDRRTGCLQSNVEYLQQLVAKNNAAVNQRFAAAAAEIAALKASVAALQATVDKLAAAKPGDAKPADQKPSETKPAAPR</sequence>
<keyword evidence="3" id="KW-1185">Reference proteome</keyword>
<organism evidence="2 3">
    <name type="scientific">Rhodoplanes roseus</name>
    <dbReference type="NCBI Taxonomy" id="29409"/>
    <lineage>
        <taxon>Bacteria</taxon>
        <taxon>Pseudomonadati</taxon>
        <taxon>Pseudomonadota</taxon>
        <taxon>Alphaproteobacteria</taxon>
        <taxon>Hyphomicrobiales</taxon>
        <taxon>Nitrobacteraceae</taxon>
        <taxon>Rhodoplanes</taxon>
    </lineage>
</organism>
<feature type="region of interest" description="Disordered" evidence="1">
    <location>
        <begin position="91"/>
        <end position="112"/>
    </location>
</feature>
<evidence type="ECO:0000313" key="3">
    <source>
        <dbReference type="Proteomes" id="UP000249130"/>
    </source>
</evidence>
<comment type="caution">
    <text evidence="2">The sequence shown here is derived from an EMBL/GenBank/DDBJ whole genome shotgun (WGS) entry which is preliminary data.</text>
</comment>
<dbReference type="AlphaFoldDB" id="A0A327KNW9"/>
<evidence type="ECO:0000313" key="2">
    <source>
        <dbReference type="EMBL" id="RAI39694.1"/>
    </source>
</evidence>
<protein>
    <submittedName>
        <fullName evidence="2">Uncharacterized protein</fullName>
    </submittedName>
</protein>